<dbReference type="FunFam" id="3.40.50.300:FF:000750">
    <property type="entry name" value="Putative ATP-dependent RNA helicase DHX33"/>
    <property type="match status" value="1"/>
</dbReference>
<reference evidence="9" key="1">
    <citation type="submission" date="2022-01" db="EMBL/GenBank/DDBJ databases">
        <authorList>
            <person name="King R."/>
        </authorList>
    </citation>
    <scope>NUCLEOTIDE SEQUENCE</scope>
</reference>
<evidence type="ECO:0000256" key="3">
    <source>
        <dbReference type="ARBA" id="ARBA00022801"/>
    </source>
</evidence>
<dbReference type="GO" id="GO:0005730">
    <property type="term" value="C:nucleolus"/>
    <property type="evidence" value="ECO:0007669"/>
    <property type="project" value="TreeGrafter"/>
</dbReference>
<keyword evidence="2" id="KW-0547">Nucleotide-binding</keyword>
<keyword evidence="10" id="KW-1185">Reference proteome</keyword>
<gene>
    <name evidence="9" type="ORF">CEUTPL_LOCUS9188</name>
</gene>
<dbReference type="InterPro" id="IPR007502">
    <property type="entry name" value="Helicase-assoc_dom"/>
</dbReference>
<dbReference type="InterPro" id="IPR001650">
    <property type="entry name" value="Helicase_C-like"/>
</dbReference>
<dbReference type="GO" id="GO:0045943">
    <property type="term" value="P:positive regulation of transcription by RNA polymerase I"/>
    <property type="evidence" value="ECO:0007669"/>
    <property type="project" value="TreeGrafter"/>
</dbReference>
<dbReference type="AlphaFoldDB" id="A0A9N9MU23"/>
<evidence type="ECO:0000256" key="4">
    <source>
        <dbReference type="ARBA" id="ARBA00022806"/>
    </source>
</evidence>
<accession>A0A9N9MU23</accession>
<dbReference type="Proteomes" id="UP001152799">
    <property type="component" value="Chromosome 5"/>
</dbReference>
<dbReference type="Pfam" id="PF00271">
    <property type="entry name" value="Helicase_C"/>
    <property type="match status" value="1"/>
</dbReference>
<evidence type="ECO:0000256" key="2">
    <source>
        <dbReference type="ARBA" id="ARBA00022741"/>
    </source>
</evidence>
<dbReference type="InterPro" id="IPR011545">
    <property type="entry name" value="DEAD/DEAH_box_helicase_dom"/>
</dbReference>
<dbReference type="FunFam" id="3.40.50.300:FF:000145">
    <property type="entry name" value="probable ATP-dependent RNA helicase DHX40"/>
    <property type="match status" value="1"/>
</dbReference>
<dbReference type="CDD" id="cd17978">
    <property type="entry name" value="DEXHc_DHX33"/>
    <property type="match status" value="1"/>
</dbReference>
<dbReference type="Pfam" id="PF07717">
    <property type="entry name" value="OB_NTP_bind"/>
    <property type="match status" value="1"/>
</dbReference>
<dbReference type="EC" id="3.6.4.13" evidence="1"/>
<dbReference type="InterPro" id="IPR027417">
    <property type="entry name" value="P-loop_NTPase"/>
</dbReference>
<dbReference type="GO" id="GO:0003725">
    <property type="term" value="F:double-stranded RNA binding"/>
    <property type="evidence" value="ECO:0007669"/>
    <property type="project" value="TreeGrafter"/>
</dbReference>
<dbReference type="EMBL" id="OU892281">
    <property type="protein sequence ID" value="CAG9768662.1"/>
    <property type="molecule type" value="Genomic_DNA"/>
</dbReference>
<dbReference type="SMART" id="SM00847">
    <property type="entry name" value="HA2"/>
    <property type="match status" value="1"/>
</dbReference>
<dbReference type="Pfam" id="PF00270">
    <property type="entry name" value="DEAD"/>
    <property type="match status" value="1"/>
</dbReference>
<comment type="catalytic activity">
    <reaction evidence="6">
        <text>ATP + H2O = ADP + phosphate + H(+)</text>
        <dbReference type="Rhea" id="RHEA:13065"/>
        <dbReference type="ChEBI" id="CHEBI:15377"/>
        <dbReference type="ChEBI" id="CHEBI:15378"/>
        <dbReference type="ChEBI" id="CHEBI:30616"/>
        <dbReference type="ChEBI" id="CHEBI:43474"/>
        <dbReference type="ChEBI" id="CHEBI:456216"/>
        <dbReference type="EC" id="3.6.4.13"/>
    </reaction>
</comment>
<dbReference type="OrthoDB" id="10253254at2759"/>
<proteinExistence type="predicted"/>
<dbReference type="Pfam" id="PF21010">
    <property type="entry name" value="HA2_C"/>
    <property type="match status" value="1"/>
</dbReference>
<dbReference type="GO" id="GO:0005524">
    <property type="term" value="F:ATP binding"/>
    <property type="evidence" value="ECO:0007669"/>
    <property type="project" value="UniProtKB-KW"/>
</dbReference>
<dbReference type="Gene3D" id="3.40.50.300">
    <property type="entry name" value="P-loop containing nucleotide triphosphate hydrolases"/>
    <property type="match status" value="2"/>
</dbReference>
<dbReference type="PROSITE" id="PS51192">
    <property type="entry name" value="HELICASE_ATP_BIND_1"/>
    <property type="match status" value="1"/>
</dbReference>
<dbReference type="SUPFAM" id="SSF52540">
    <property type="entry name" value="P-loop containing nucleoside triphosphate hydrolases"/>
    <property type="match status" value="1"/>
</dbReference>
<evidence type="ECO:0000313" key="9">
    <source>
        <dbReference type="EMBL" id="CAG9768662.1"/>
    </source>
</evidence>
<dbReference type="PANTHER" id="PTHR18934:SF118">
    <property type="entry name" value="ATP-DEPENDENT RNA HELICASE DHX33"/>
    <property type="match status" value="1"/>
</dbReference>
<dbReference type="InterPro" id="IPR048333">
    <property type="entry name" value="HA2_WH"/>
</dbReference>
<feature type="domain" description="Helicase C-terminal" evidence="8">
    <location>
        <begin position="286"/>
        <end position="459"/>
    </location>
</feature>
<dbReference type="GO" id="GO:0003724">
    <property type="term" value="F:RNA helicase activity"/>
    <property type="evidence" value="ECO:0007669"/>
    <property type="project" value="UniProtKB-EC"/>
</dbReference>
<keyword evidence="5" id="KW-0067">ATP-binding</keyword>
<evidence type="ECO:0000256" key="5">
    <source>
        <dbReference type="ARBA" id="ARBA00022840"/>
    </source>
</evidence>
<dbReference type="Pfam" id="PF04408">
    <property type="entry name" value="WHD_HA2"/>
    <property type="match status" value="1"/>
</dbReference>
<dbReference type="Gene3D" id="1.20.120.1080">
    <property type="match status" value="1"/>
</dbReference>
<evidence type="ECO:0000259" key="8">
    <source>
        <dbReference type="PROSITE" id="PS51194"/>
    </source>
</evidence>
<sequence>MNSDTLDSKYNVENKQVVSKISLKLKPTPILFANNGPPPAKRIKLSENGLAKRAITFGNGNNNINNNQKPKISVQDQKRQLPIFANKNKLIELIKRHDTLIILGEAGSGKTTQIPQYINSAGLQGNGQIAITQPRRVAAISVAMRVAQEYGNGMGIGDYVGYTVRFEDCTTKKTRIKFVTDGMLLREAMNNRLLIDYTVIMLDEAHERTLHTDVLFGIVKEAQRVREQRKLTPLKIIITSATMNVDHFSKYFNNCKVVYIEGRTFPVDIHFAKKPQDDYQTSCVATFFQIHKEAPPDHDVLIFLTGQEEIETCAHQIRLLAKDPETEGPPVRVCTLYAAQPGLQQMAVFNPAPVGVRKVIISTNIAETSVTISGIKYVIDSGMVKVRTFHPSTGLELLKVQRISREQADQRTGRAGRQSQGFCYRLYTKSQFELMNKSTVPEVQKANLNTVALQLLALKLHMLNFDFMDAPPKESVEAAFRQLKLLGAIEECVSTELTALGKKIAKFPLDPRFSKILIMAEKFSCVKEAIIVVSLLSSESILLNPPSRREQAQLARQKFRSGHGDHVTLLNIYKAFEGVGKNNIRLWCHEHFIHMKNIMYVSEVKEQLQEICRKCDIPNSTCASQIDQLRKCLLSGLFMNVAELYRDRQYITLDKRQVTLIHPSSVVHGQQPRFILFTEVVQTTKCYLRDLTTIEGDWMAEIAADYAKKHSFKSSNGNT</sequence>
<protein>
    <recommendedName>
        <fullName evidence="1">RNA helicase</fullName>
        <ecNumber evidence="1">3.6.4.13</ecNumber>
    </recommendedName>
</protein>
<name>A0A9N9MU23_9CUCU</name>
<dbReference type="InterPro" id="IPR011709">
    <property type="entry name" value="DEAD-box_helicase_OB_fold"/>
</dbReference>
<dbReference type="PANTHER" id="PTHR18934">
    <property type="entry name" value="ATP-DEPENDENT RNA HELICASE"/>
    <property type="match status" value="1"/>
</dbReference>
<evidence type="ECO:0000256" key="6">
    <source>
        <dbReference type="ARBA" id="ARBA00047984"/>
    </source>
</evidence>
<dbReference type="InterPro" id="IPR014001">
    <property type="entry name" value="Helicase_ATP-bd"/>
</dbReference>
<evidence type="ECO:0000313" key="10">
    <source>
        <dbReference type="Proteomes" id="UP001152799"/>
    </source>
</evidence>
<dbReference type="CDD" id="cd18791">
    <property type="entry name" value="SF2_C_RHA"/>
    <property type="match status" value="1"/>
</dbReference>
<dbReference type="PROSITE" id="PS51194">
    <property type="entry name" value="HELICASE_CTER"/>
    <property type="match status" value="1"/>
</dbReference>
<dbReference type="SMART" id="SM00490">
    <property type="entry name" value="HELICc"/>
    <property type="match status" value="1"/>
</dbReference>
<evidence type="ECO:0000259" key="7">
    <source>
        <dbReference type="PROSITE" id="PS51192"/>
    </source>
</evidence>
<evidence type="ECO:0000256" key="1">
    <source>
        <dbReference type="ARBA" id="ARBA00012552"/>
    </source>
</evidence>
<dbReference type="SMART" id="SM00487">
    <property type="entry name" value="DEXDc"/>
    <property type="match status" value="1"/>
</dbReference>
<keyword evidence="4" id="KW-0347">Helicase</keyword>
<keyword evidence="3" id="KW-0378">Hydrolase</keyword>
<dbReference type="GO" id="GO:0016787">
    <property type="term" value="F:hydrolase activity"/>
    <property type="evidence" value="ECO:0007669"/>
    <property type="project" value="UniProtKB-KW"/>
</dbReference>
<organism evidence="9 10">
    <name type="scientific">Ceutorhynchus assimilis</name>
    <name type="common">cabbage seed weevil</name>
    <dbReference type="NCBI Taxonomy" id="467358"/>
    <lineage>
        <taxon>Eukaryota</taxon>
        <taxon>Metazoa</taxon>
        <taxon>Ecdysozoa</taxon>
        <taxon>Arthropoda</taxon>
        <taxon>Hexapoda</taxon>
        <taxon>Insecta</taxon>
        <taxon>Pterygota</taxon>
        <taxon>Neoptera</taxon>
        <taxon>Endopterygota</taxon>
        <taxon>Coleoptera</taxon>
        <taxon>Polyphaga</taxon>
        <taxon>Cucujiformia</taxon>
        <taxon>Curculionidae</taxon>
        <taxon>Ceutorhynchinae</taxon>
        <taxon>Ceutorhynchus</taxon>
    </lineage>
</organism>
<feature type="domain" description="Helicase ATP-binding" evidence="7">
    <location>
        <begin position="91"/>
        <end position="261"/>
    </location>
</feature>